<reference evidence="1 2" key="1">
    <citation type="submission" date="2011-01" db="EMBL/GenBank/DDBJ databases">
        <authorList>
            <person name="Weinstock G."/>
            <person name="Sodergren E."/>
            <person name="Clifton S."/>
            <person name="Fulton L."/>
            <person name="Fulton B."/>
            <person name="Courtney L."/>
            <person name="Fronick C."/>
            <person name="Harrison M."/>
            <person name="Strong C."/>
            <person name="Farmer C."/>
            <person name="Delahaunty K."/>
            <person name="Markovic C."/>
            <person name="Hall O."/>
            <person name="Minx P."/>
            <person name="Tomlinson C."/>
            <person name="Mitreva M."/>
            <person name="Hou S."/>
            <person name="Chen J."/>
            <person name="Wollam A."/>
            <person name="Pepin K.H."/>
            <person name="Johnson M."/>
            <person name="Bhonagiri V."/>
            <person name="Zhang X."/>
            <person name="Suruliraj S."/>
            <person name="Warren W."/>
            <person name="Chinwalla A."/>
            <person name="Mardis E.R."/>
            <person name="Wilson R.K."/>
        </authorList>
    </citation>
    <scope>NUCLEOTIDE SEQUENCE [LARGE SCALE GENOMIC DNA]</scope>
    <source>
        <strain evidence="1 2">YIT 12067</strain>
    </source>
</reference>
<protein>
    <submittedName>
        <fullName evidence="1">Uncharacterized protein</fullName>
    </submittedName>
</protein>
<keyword evidence="2" id="KW-1185">Reference proteome</keyword>
<name>E8LDA3_9FIRM</name>
<dbReference type="Proteomes" id="UP000004923">
    <property type="component" value="Unassembled WGS sequence"/>
</dbReference>
<accession>E8LDA3</accession>
<dbReference type="HOGENOM" id="CLU_3274230_0_0_9"/>
<dbReference type="EMBL" id="AEVN01000033">
    <property type="protein sequence ID" value="EFY05118.1"/>
    <property type="molecule type" value="Genomic_DNA"/>
</dbReference>
<sequence length="41" mass="4672">MTWRKNCKLISMSCCSEGCGSFFACKKTACFSGRPLKYFSY</sequence>
<evidence type="ECO:0000313" key="2">
    <source>
        <dbReference type="Proteomes" id="UP000004923"/>
    </source>
</evidence>
<comment type="caution">
    <text evidence="1">The sequence shown here is derived from an EMBL/GenBank/DDBJ whole genome shotgun (WGS) entry which is preliminary data.</text>
</comment>
<evidence type="ECO:0000313" key="1">
    <source>
        <dbReference type="EMBL" id="EFY05118.1"/>
    </source>
</evidence>
<organism evidence="1 2">
    <name type="scientific">Phascolarctobacterium succinatutens YIT 12067</name>
    <dbReference type="NCBI Taxonomy" id="626939"/>
    <lineage>
        <taxon>Bacteria</taxon>
        <taxon>Bacillati</taxon>
        <taxon>Bacillota</taxon>
        <taxon>Negativicutes</taxon>
        <taxon>Acidaminococcales</taxon>
        <taxon>Acidaminococcaceae</taxon>
        <taxon>Phascolarctobacterium</taxon>
    </lineage>
</organism>
<dbReference type="AlphaFoldDB" id="E8LDA3"/>
<gene>
    <name evidence="1" type="ORF">HMPREF9443_00830</name>
</gene>
<proteinExistence type="predicted"/>